<reference evidence="6" key="2">
    <citation type="submission" date="2020-10" db="UniProtKB">
        <authorList>
            <consortium name="WormBaseParasite"/>
        </authorList>
    </citation>
    <scope>IDENTIFICATION</scope>
</reference>
<name>A0A7E4VLQ7_PANRE</name>
<dbReference type="PANTHER" id="PTHR13968">
    <property type="entry name" value="HETEROGENEOUS NUCLEAR RIBONUCLEOPROTEIN"/>
    <property type="match status" value="1"/>
</dbReference>
<evidence type="ECO:0000256" key="3">
    <source>
        <dbReference type="SAM" id="MobiDB-lite"/>
    </source>
</evidence>
<dbReference type="InterPro" id="IPR012677">
    <property type="entry name" value="Nucleotide-bd_a/b_plait_sf"/>
</dbReference>
<evidence type="ECO:0000313" key="5">
    <source>
        <dbReference type="Proteomes" id="UP000492821"/>
    </source>
</evidence>
<dbReference type="InterPro" id="IPR035979">
    <property type="entry name" value="RBD_domain_sf"/>
</dbReference>
<organism evidence="5 6">
    <name type="scientific">Panagrellus redivivus</name>
    <name type="common">Microworm</name>
    <dbReference type="NCBI Taxonomy" id="6233"/>
    <lineage>
        <taxon>Eukaryota</taxon>
        <taxon>Metazoa</taxon>
        <taxon>Ecdysozoa</taxon>
        <taxon>Nematoda</taxon>
        <taxon>Chromadorea</taxon>
        <taxon>Rhabditida</taxon>
        <taxon>Tylenchina</taxon>
        <taxon>Panagrolaimomorpha</taxon>
        <taxon>Panagrolaimoidea</taxon>
        <taxon>Panagrolaimidae</taxon>
        <taxon>Panagrellus</taxon>
    </lineage>
</organism>
<dbReference type="GO" id="GO:0005634">
    <property type="term" value="C:nucleus"/>
    <property type="evidence" value="ECO:0007669"/>
    <property type="project" value="TreeGrafter"/>
</dbReference>
<dbReference type="PROSITE" id="PS00028">
    <property type="entry name" value="ZINC_FINGER_C2H2_1"/>
    <property type="match status" value="1"/>
</dbReference>
<keyword evidence="5" id="KW-1185">Reference proteome</keyword>
<dbReference type="PANTHER" id="PTHR13968:SF26">
    <property type="entry name" value="RRM DOMAIN-CONTAINING PROTEIN"/>
    <property type="match status" value="1"/>
</dbReference>
<dbReference type="AlphaFoldDB" id="A0A7E4VLQ7"/>
<dbReference type="Pfam" id="PF00076">
    <property type="entry name" value="RRM_1"/>
    <property type="match status" value="1"/>
</dbReference>
<accession>A0A7E4VLQ7</accession>
<dbReference type="GO" id="GO:0003723">
    <property type="term" value="F:RNA binding"/>
    <property type="evidence" value="ECO:0007669"/>
    <property type="project" value="UniProtKB-UniRule"/>
</dbReference>
<dbReference type="InterPro" id="IPR013087">
    <property type="entry name" value="Znf_C2H2_type"/>
</dbReference>
<dbReference type="Gene3D" id="3.30.160.60">
    <property type="entry name" value="Classic Zinc Finger"/>
    <property type="match status" value="1"/>
</dbReference>
<sequence length="348" mass="37939">MYANGAHVPPPHNMGMPPPPIHGGMPMSYYGPPPTLAGPPPGLMVSAPVVAQPPPAAAGHVGSHTNSKDPICVKSRLFVGNLNTYRVNREELVKLFAACGNVLSASVFKGYAFVQYATPIEAKLGVETFNGYTWEGSELDVKLAFTGPYKNKQKGSVDSPPVFVSNTMNAAESCTANKNYCKTFERREFEPHNGEGKDDVLICGECQFRTNDLNDFAEHRSHECYSDDHPPTEPTSIQCFTCDDTFASSWNLLQHLIEKHNLNLYRQDDGEAVERRGPRTPSSLPPEDEPINGSGPRTPPPENEPDAPAIQDESIAQDLQRAQTPPEEAYDADAPSPQPPSPEEDEAV</sequence>
<dbReference type="PROSITE" id="PS50102">
    <property type="entry name" value="RRM"/>
    <property type="match status" value="1"/>
</dbReference>
<dbReference type="InterPro" id="IPR051186">
    <property type="entry name" value="RRM_HNRPC/RALY_subfam"/>
</dbReference>
<dbReference type="SMART" id="SM00355">
    <property type="entry name" value="ZnF_C2H2"/>
    <property type="match status" value="2"/>
</dbReference>
<evidence type="ECO:0000256" key="1">
    <source>
        <dbReference type="ARBA" id="ARBA00022884"/>
    </source>
</evidence>
<dbReference type="InterPro" id="IPR000504">
    <property type="entry name" value="RRM_dom"/>
</dbReference>
<protein>
    <submittedName>
        <fullName evidence="6">RRM domain-containing protein</fullName>
    </submittedName>
</protein>
<evidence type="ECO:0000259" key="4">
    <source>
        <dbReference type="PROSITE" id="PS50102"/>
    </source>
</evidence>
<feature type="domain" description="RRM" evidence="4">
    <location>
        <begin position="75"/>
        <end position="146"/>
    </location>
</feature>
<dbReference type="SMART" id="SM00360">
    <property type="entry name" value="RRM"/>
    <property type="match status" value="1"/>
</dbReference>
<keyword evidence="1 2" id="KW-0694">RNA-binding</keyword>
<dbReference type="SUPFAM" id="SSF54928">
    <property type="entry name" value="RNA-binding domain, RBD"/>
    <property type="match status" value="1"/>
</dbReference>
<feature type="region of interest" description="Disordered" evidence="3">
    <location>
        <begin position="268"/>
        <end position="348"/>
    </location>
</feature>
<evidence type="ECO:0000256" key="2">
    <source>
        <dbReference type="PROSITE-ProRule" id="PRU00176"/>
    </source>
</evidence>
<dbReference type="Proteomes" id="UP000492821">
    <property type="component" value="Unassembled WGS sequence"/>
</dbReference>
<feature type="compositionally biased region" description="Basic and acidic residues" evidence="3">
    <location>
        <begin position="268"/>
        <end position="277"/>
    </location>
</feature>
<dbReference type="Gene3D" id="3.30.70.330">
    <property type="match status" value="1"/>
</dbReference>
<dbReference type="WBParaSite" id="Pan_g2232.t1">
    <property type="protein sequence ID" value="Pan_g2232.t1"/>
    <property type="gene ID" value="Pan_g2232"/>
</dbReference>
<reference evidence="5" key="1">
    <citation type="journal article" date="2013" name="Genetics">
        <title>The draft genome and transcriptome of Panagrellus redivivus are shaped by the harsh demands of a free-living lifestyle.</title>
        <authorList>
            <person name="Srinivasan J."/>
            <person name="Dillman A.R."/>
            <person name="Macchietto M.G."/>
            <person name="Heikkinen L."/>
            <person name="Lakso M."/>
            <person name="Fracchia K.M."/>
            <person name="Antoshechkin I."/>
            <person name="Mortazavi A."/>
            <person name="Wong G."/>
            <person name="Sternberg P.W."/>
        </authorList>
    </citation>
    <scope>NUCLEOTIDE SEQUENCE [LARGE SCALE GENOMIC DNA]</scope>
    <source>
        <strain evidence="5">MT8872</strain>
    </source>
</reference>
<proteinExistence type="predicted"/>
<evidence type="ECO:0000313" key="6">
    <source>
        <dbReference type="WBParaSite" id="Pan_g2232.t1"/>
    </source>
</evidence>